<dbReference type="InterPro" id="IPR026870">
    <property type="entry name" value="Zinc_ribbon_dom"/>
</dbReference>
<keyword evidence="5" id="KW-1185">Reference proteome</keyword>
<evidence type="ECO:0000256" key="2">
    <source>
        <dbReference type="SAM" id="Phobius"/>
    </source>
</evidence>
<dbReference type="EMBL" id="ASWJ01000009">
    <property type="protein sequence ID" value="EOW80271.1"/>
    <property type="molecule type" value="Genomic_DNA"/>
</dbReference>
<sequence length="339" mass="38935">MKICPHCEYPIDENAQVCPYCGKEQTVSEEHLVDEKLNEATISTVTDSTSTDSSTISQENHQEVLSNESEGENPERKEMISPINSSEAKQSTDDADHPQMQEKKVEASDEDEMSDFDLLKPHVAHIKGYFSQLGQTMIHPPLEKTEKNPWLGIINFVLIALFYALALSRFVGQVFSSIFNSFGHYGVYFVQDLRPFPFFFGFLIGIVLLQLVAVLIYWGFAFGIMHEEMNFQQAFNRIFAPLSLLVPISLLAFLFTLIGGLISAFGFLLILLHFAFIRYSFHANIWLVENPRKHNRFYITLIPVVLYVFASIIIMQFLMHFLLMHAQLQDILQQIFNRY</sequence>
<evidence type="ECO:0000256" key="1">
    <source>
        <dbReference type="SAM" id="MobiDB-lite"/>
    </source>
</evidence>
<dbReference type="PATRIC" id="fig|1121865.3.peg.1319"/>
<feature type="transmembrane region" description="Helical" evidence="2">
    <location>
        <begin position="244"/>
        <end position="277"/>
    </location>
</feature>
<feature type="transmembrane region" description="Helical" evidence="2">
    <location>
        <begin position="297"/>
        <end position="323"/>
    </location>
</feature>
<dbReference type="eggNOG" id="ENOG5030GI6">
    <property type="taxonomic scope" value="Bacteria"/>
</dbReference>
<feature type="domain" description="Zinc-ribbon" evidence="3">
    <location>
        <begin position="4"/>
        <end position="24"/>
    </location>
</feature>
<feature type="transmembrane region" description="Helical" evidence="2">
    <location>
        <begin position="198"/>
        <end position="224"/>
    </location>
</feature>
<feature type="transmembrane region" description="Helical" evidence="2">
    <location>
        <begin position="150"/>
        <end position="171"/>
    </location>
</feature>
<dbReference type="Proteomes" id="UP000014113">
    <property type="component" value="Unassembled WGS sequence"/>
</dbReference>
<feature type="region of interest" description="Disordered" evidence="1">
    <location>
        <begin position="43"/>
        <end position="111"/>
    </location>
</feature>
<comment type="caution">
    <text evidence="4">The sequence shown here is derived from an EMBL/GenBank/DDBJ whole genome shotgun (WGS) entry which is preliminary data.</text>
</comment>
<keyword evidence="2" id="KW-0812">Transmembrane</keyword>
<protein>
    <recommendedName>
        <fullName evidence="3">Zinc-ribbon domain-containing protein</fullName>
    </recommendedName>
</protein>
<feature type="compositionally biased region" description="Basic and acidic residues" evidence="1">
    <location>
        <begin position="90"/>
        <end position="107"/>
    </location>
</feature>
<name>S1NJA0_9ENTE</name>
<organism evidence="4 5">
    <name type="scientific">Enterococcus columbae DSM 7374 = ATCC 51263</name>
    <dbReference type="NCBI Taxonomy" id="1121865"/>
    <lineage>
        <taxon>Bacteria</taxon>
        <taxon>Bacillati</taxon>
        <taxon>Bacillota</taxon>
        <taxon>Bacilli</taxon>
        <taxon>Lactobacillales</taxon>
        <taxon>Enterococcaceae</taxon>
        <taxon>Enterococcus</taxon>
    </lineage>
</organism>
<dbReference type="STRING" id="1121865.OMW_01357"/>
<dbReference type="Pfam" id="PF13240">
    <property type="entry name" value="Zn_Ribbon_1"/>
    <property type="match status" value="1"/>
</dbReference>
<reference evidence="4 5" key="1">
    <citation type="submission" date="2013-03" db="EMBL/GenBank/DDBJ databases">
        <title>The Genome Sequence of Enterococcus columbae ATCC_51263 (PacBio/Illumina hybrid assembly).</title>
        <authorList>
            <consortium name="The Broad Institute Genomics Platform"/>
            <consortium name="The Broad Institute Genome Sequencing Center for Infectious Disease"/>
            <person name="Earl A."/>
            <person name="Russ C."/>
            <person name="Gilmore M."/>
            <person name="Surin D."/>
            <person name="Walker B."/>
            <person name="Young S."/>
            <person name="Zeng Q."/>
            <person name="Gargeya S."/>
            <person name="Fitzgerald M."/>
            <person name="Haas B."/>
            <person name="Abouelleil A."/>
            <person name="Allen A.W."/>
            <person name="Alvarado L."/>
            <person name="Arachchi H.M."/>
            <person name="Berlin A.M."/>
            <person name="Chapman S.B."/>
            <person name="Gainer-Dewar J."/>
            <person name="Goldberg J."/>
            <person name="Griggs A."/>
            <person name="Gujja S."/>
            <person name="Hansen M."/>
            <person name="Howarth C."/>
            <person name="Imamovic A."/>
            <person name="Ireland A."/>
            <person name="Larimer J."/>
            <person name="McCowan C."/>
            <person name="Murphy C."/>
            <person name="Pearson M."/>
            <person name="Poon T.W."/>
            <person name="Priest M."/>
            <person name="Roberts A."/>
            <person name="Saif S."/>
            <person name="Shea T."/>
            <person name="Sisk P."/>
            <person name="Sykes S."/>
            <person name="Wortman J."/>
            <person name="Nusbaum C."/>
            <person name="Birren B."/>
        </authorList>
    </citation>
    <scope>NUCLEOTIDE SEQUENCE [LARGE SCALE GENOMIC DNA]</scope>
    <source>
        <strain evidence="4 5">ATCC 51263</strain>
    </source>
</reference>
<keyword evidence="2" id="KW-1133">Transmembrane helix</keyword>
<dbReference type="RefSeq" id="WP_016183498.1">
    <property type="nucleotide sequence ID" value="NZ_JXKI01000004.1"/>
</dbReference>
<dbReference type="AlphaFoldDB" id="S1NJA0"/>
<evidence type="ECO:0000259" key="3">
    <source>
        <dbReference type="Pfam" id="PF13240"/>
    </source>
</evidence>
<keyword evidence="2" id="KW-0472">Membrane</keyword>
<dbReference type="OrthoDB" id="2291432at2"/>
<feature type="compositionally biased region" description="Low complexity" evidence="1">
    <location>
        <begin position="43"/>
        <end position="57"/>
    </location>
</feature>
<accession>S1NJA0</accession>
<evidence type="ECO:0000313" key="5">
    <source>
        <dbReference type="Proteomes" id="UP000014113"/>
    </source>
</evidence>
<proteinExistence type="predicted"/>
<gene>
    <name evidence="4" type="ORF">I568_01971</name>
</gene>
<evidence type="ECO:0000313" key="4">
    <source>
        <dbReference type="EMBL" id="EOW80271.1"/>
    </source>
</evidence>